<sequence length="39" mass="4539">MNEELDNLLCEKYPKILLFVMMKILVCQEGLNVVRDGLI</sequence>
<accession>A0A380RC58</accession>
<dbReference type="AlphaFoldDB" id="A0A380RC58"/>
<evidence type="ECO:0000313" key="1">
    <source>
        <dbReference type="EMBL" id="SUQ09724.1"/>
    </source>
</evidence>
<organism evidence="1 2">
    <name type="scientific">Suttonella ornithocola</name>
    <dbReference type="NCBI Taxonomy" id="279832"/>
    <lineage>
        <taxon>Bacteria</taxon>
        <taxon>Pseudomonadati</taxon>
        <taxon>Pseudomonadota</taxon>
        <taxon>Gammaproteobacteria</taxon>
        <taxon>Cardiobacteriales</taxon>
        <taxon>Cardiobacteriaceae</taxon>
        <taxon>Suttonella</taxon>
    </lineage>
</organism>
<proteinExistence type="predicted"/>
<protein>
    <submittedName>
        <fullName evidence="1">Uncharacterized protein</fullName>
    </submittedName>
</protein>
<evidence type="ECO:0000313" key="2">
    <source>
        <dbReference type="Proteomes" id="UP000254601"/>
    </source>
</evidence>
<gene>
    <name evidence="1" type="ORF">NCTC13337_02717</name>
</gene>
<reference evidence="1 2" key="1">
    <citation type="submission" date="2018-06" db="EMBL/GenBank/DDBJ databases">
        <authorList>
            <consortium name="Pathogen Informatics"/>
            <person name="Doyle S."/>
        </authorList>
    </citation>
    <scope>NUCLEOTIDE SEQUENCE [LARGE SCALE GENOMIC DNA]</scope>
    <source>
        <strain evidence="1 2">NCTC13337</strain>
    </source>
</reference>
<name>A0A380RC58_9GAMM</name>
<keyword evidence="2" id="KW-1185">Reference proteome</keyword>
<dbReference type="EMBL" id="UHIC01000002">
    <property type="protein sequence ID" value="SUQ09724.1"/>
    <property type="molecule type" value="Genomic_DNA"/>
</dbReference>
<dbReference type="Proteomes" id="UP000254601">
    <property type="component" value="Unassembled WGS sequence"/>
</dbReference>